<dbReference type="InterPro" id="IPR048291">
    <property type="entry name" value="Gp38_N"/>
</dbReference>
<keyword evidence="4" id="KW-1185">Reference proteome</keyword>
<dbReference type="EMBL" id="KP890823">
    <property type="protein sequence ID" value="AKA62103.1"/>
    <property type="molecule type" value="Genomic_DNA"/>
</dbReference>
<feature type="region of interest" description="Disordered" evidence="1">
    <location>
        <begin position="1"/>
        <end position="24"/>
    </location>
</feature>
<organism evidence="3 4">
    <name type="scientific">Proteus phage vB_PmiM_Pm5461</name>
    <dbReference type="NCBI Taxonomy" id="1636250"/>
    <lineage>
        <taxon>Viruses</taxon>
        <taxon>Duplodnaviria</taxon>
        <taxon>Heunggongvirae</taxon>
        <taxon>Uroviricota</taxon>
        <taxon>Caudoviricetes</taxon>
        <taxon>Pantevenvirales</taxon>
        <taxon>Straboviridae</taxon>
        <taxon>Bragavirus</taxon>
        <taxon>Bragavirus pm5461</taxon>
    </lineage>
</organism>
<feature type="domain" description="Phage tail fibre adhesin Gp38 N-terminal" evidence="2">
    <location>
        <begin position="1"/>
        <end position="40"/>
    </location>
</feature>
<evidence type="ECO:0000259" key="2">
    <source>
        <dbReference type="Pfam" id="PF21721"/>
    </source>
</evidence>
<dbReference type="RefSeq" id="YP_009195659.1">
    <property type="nucleotide sequence ID" value="NC_028762.1"/>
</dbReference>
<dbReference type="OrthoDB" id="11473at10239"/>
<accession>A0A0G2SSC9</accession>
<proteinExistence type="predicted"/>
<dbReference type="Pfam" id="PF21721">
    <property type="entry name" value="Gp38_N"/>
    <property type="match status" value="1"/>
</dbReference>
<dbReference type="GeneID" id="26622785"/>
<sequence length="171" mass="19223">MAVTGPRVGSSAKKETGESSMKAAGAKLRLSTPFKMSQMIGRSVKGLIYTLDLNTNIDWPKWYSSTKTDVTPYGDFKLGETGDNNMKIIGVGAHHYYNGDKNVYLEMSDPSMIHNYTRLVLRHNGIQYTLVPGMELFKQVFVPRSQDFDAFYNLVVSNLRKEVSMDVIELV</sequence>
<dbReference type="Proteomes" id="UP000202749">
    <property type="component" value="Segment"/>
</dbReference>
<gene>
    <name evidence="3" type="ORF">Pm5461_237</name>
</gene>
<reference evidence="3 4" key="1">
    <citation type="submission" date="2015-03" db="EMBL/GenBank/DDBJ databases">
        <authorList>
            <person name="Melo L.D.R."/>
            <person name="Veiga P."/>
            <person name="Cerca N."/>
            <person name="Kropinski A.M."/>
            <person name="Azeredo J."/>
            <person name="Almeida C."/>
            <person name="Sillankorva S."/>
        </authorList>
    </citation>
    <scope>NUCLEOTIDE SEQUENCE [LARGE SCALE GENOMIC DNA]</scope>
</reference>
<evidence type="ECO:0000313" key="3">
    <source>
        <dbReference type="EMBL" id="AKA62103.1"/>
    </source>
</evidence>
<evidence type="ECO:0000313" key="4">
    <source>
        <dbReference type="Proteomes" id="UP000202749"/>
    </source>
</evidence>
<name>A0A0G2SSC9_9CAUD</name>
<dbReference type="KEGG" id="vg:26622785"/>
<evidence type="ECO:0000256" key="1">
    <source>
        <dbReference type="SAM" id="MobiDB-lite"/>
    </source>
</evidence>
<protein>
    <submittedName>
        <fullName evidence="3">Distal long tail fiber assembly catalyst</fullName>
    </submittedName>
</protein>